<dbReference type="PROSITE" id="PS51831">
    <property type="entry name" value="HD"/>
    <property type="match status" value="1"/>
</dbReference>
<feature type="domain" description="ACT" evidence="9">
    <location>
        <begin position="709"/>
        <end position="789"/>
    </location>
</feature>
<keyword evidence="3" id="KW-0677">Repeat</keyword>
<evidence type="ECO:0000256" key="5">
    <source>
        <dbReference type="ARBA" id="ARBA00022842"/>
    </source>
</evidence>
<dbReference type="PIRSF" id="PIRSF006288">
    <property type="entry name" value="PII_uridyltransf"/>
    <property type="match status" value="1"/>
</dbReference>
<sequence length="794" mass="84197">MPDLGPLPDLPRAERVQLLDTWLAGLLTDALDGTPPPRQGRGGLPPRTGTDGVALVAVGSLGRREPPPHGDLDLVLVHDGRPEVAAIADAVWYPIWDAGVRLDHSVRSVAEAVSVASTDVKAGLGLLDARLVAGDPALAATLRSATLASWRQSASRLLPQLRDLRRGRARQVGELAFLLEPDLKEAYGGLREGQVLRAVAAAQLGDEPSAEVEAAYAFLLDVRDELRRRSGRPTDVLVRQEQRPVAAALGLGDDGAADEDVLLREVSLAGRRLAFVADDTWRRVEAALVRRPRARYRRVRREPLAEGVVRQGDEVVLARDARPAADPGLVLRGAAAAARADLLLSPYTLKVLAVHSPPVPEPWPAEVRWSFLRLLASGRSAVPVLEQLDQEGLLARLVPEWDRVRSLPQRHPWHRFTVDRHLVEAAAAAAELTRDVDRPDLLLVSALLHDIGKGWPGDHSVVGQPIAADVAARMGFTAADVAVVGTLVRHHLLLPDTATRRDIDDPATVERVAGTIGGDGHVLQLLHALAQADGAATSTSAWSPWKAHLVAHLVARVQAHLGGPAVDGPEPVLHPTEPTVTHPGGDGAVTVGVEDVADGQQVTIGAPDEQGLFSRLAGVLALNQLDVRAAKVNVVDGRATAVFAVRPRFGRAPQPAILADAVRAALEGTLPLAQRLRQREADYRQDAARSAPPRVSWHDSEVSGEATSIVEVRAGDRAGLLYRLTAALGAEGLDVTSARIETLGADAADYFYVSNPAGGPIDAGQRGRVEAALVAAAQGAVPDPAHRGGVDTPA</sequence>
<dbReference type="GO" id="GO:0008773">
    <property type="term" value="F:[protein-PII] uridylyltransferase activity"/>
    <property type="evidence" value="ECO:0007669"/>
    <property type="project" value="UniProtKB-UniRule"/>
</dbReference>
<dbReference type="InterPro" id="IPR013546">
    <property type="entry name" value="PII_UdlTrfase/GS_AdlTrfase"/>
</dbReference>
<evidence type="ECO:0000259" key="9">
    <source>
        <dbReference type="PROSITE" id="PS51671"/>
    </source>
</evidence>
<comment type="function">
    <text evidence="7">Modifies, by uridylylation and deuridylylation, the PII regulatory proteins (GlnB and homologs), in response to the nitrogen status of the cell that GlnD senses through the glutamine level. Under low glutamine levels, catalyzes the conversion of the PII proteins and UTP to PII-UMP and PPi, while under higher glutamine levels, GlnD hydrolyzes PII-UMP to PII and UMP (deuridylylation). Thus, controls uridylylation state and activity of the PII proteins, and plays an important role in the regulation of nitrogen metabolism.</text>
</comment>
<dbReference type="EC" id="2.7.7.59" evidence="7"/>
<dbReference type="PANTHER" id="PTHR47320">
    <property type="entry name" value="BIFUNCTIONAL URIDYLYLTRANSFERASE/URIDYLYL-REMOVING ENZYME"/>
    <property type="match status" value="1"/>
</dbReference>
<evidence type="ECO:0000256" key="6">
    <source>
        <dbReference type="ARBA" id="ARBA00023268"/>
    </source>
</evidence>
<evidence type="ECO:0000256" key="7">
    <source>
        <dbReference type="HAMAP-Rule" id="MF_00277"/>
    </source>
</evidence>
<protein>
    <recommendedName>
        <fullName evidence="7">Bifunctional uridylyltransferase/uridylyl-removing enzyme</fullName>
        <shortName evidence="7">UTase/UR</shortName>
    </recommendedName>
    <alternativeName>
        <fullName evidence="7">Bifunctional [protein-PII] modification enzyme</fullName>
    </alternativeName>
    <alternativeName>
        <fullName evidence="7">Bifunctional nitrogen sensor protein</fullName>
    </alternativeName>
    <domain>
        <recommendedName>
            <fullName evidence="7">[Protein-PII] uridylyltransferase</fullName>
            <shortName evidence="7">PII uridylyltransferase</shortName>
            <shortName evidence="7">UTase</shortName>
            <ecNumber evidence="7">2.7.7.59</ecNumber>
        </recommendedName>
    </domain>
    <domain>
        <recommendedName>
            <fullName evidence="7">[Protein-PII]-UMP uridylyl-removing enzyme</fullName>
            <shortName evidence="7">UR</shortName>
            <ecNumber evidence="7">3.1.4.-</ecNumber>
        </recommendedName>
    </domain>
</protein>
<evidence type="ECO:0000313" key="11">
    <source>
        <dbReference type="EMBL" id="SFO37319.1"/>
    </source>
</evidence>
<dbReference type="GO" id="GO:0006808">
    <property type="term" value="P:regulation of nitrogen utilization"/>
    <property type="evidence" value="ECO:0007669"/>
    <property type="project" value="UniProtKB-UniRule"/>
</dbReference>
<dbReference type="OrthoDB" id="9758038at2"/>
<comment type="activity regulation">
    <text evidence="7">Uridylyltransferase (UTase) activity is inhibited by glutamine, while glutamine activates uridylyl-removing (UR) activity.</text>
</comment>
<dbReference type="SUPFAM" id="SSF81301">
    <property type="entry name" value="Nucleotidyltransferase"/>
    <property type="match status" value="1"/>
</dbReference>
<reference evidence="12" key="1">
    <citation type="submission" date="2016-10" db="EMBL/GenBank/DDBJ databases">
        <authorList>
            <person name="Varghese N."/>
            <person name="Submissions S."/>
        </authorList>
    </citation>
    <scope>NUCLEOTIDE SEQUENCE [LARGE SCALE GENOMIC DNA]</scope>
    <source>
        <strain evidence="12">DSM 43161</strain>
    </source>
</reference>
<dbReference type="InterPro" id="IPR010043">
    <property type="entry name" value="UTase/UR"/>
</dbReference>
<dbReference type="CDD" id="cd05401">
    <property type="entry name" value="NT_GlnE_GlnD_like"/>
    <property type="match status" value="1"/>
</dbReference>
<keyword evidence="1 7" id="KW-0808">Transferase</keyword>
<dbReference type="SUPFAM" id="SSF109604">
    <property type="entry name" value="HD-domain/PDEase-like"/>
    <property type="match status" value="1"/>
</dbReference>
<evidence type="ECO:0000256" key="4">
    <source>
        <dbReference type="ARBA" id="ARBA00022801"/>
    </source>
</evidence>
<keyword evidence="6 7" id="KW-0511">Multifunctional enzyme</keyword>
<dbReference type="Pfam" id="PF08335">
    <property type="entry name" value="GlnD_UR_UTase"/>
    <property type="match status" value="1"/>
</dbReference>
<dbReference type="GO" id="GO:0008081">
    <property type="term" value="F:phosphoric diester hydrolase activity"/>
    <property type="evidence" value="ECO:0007669"/>
    <property type="project" value="UniProtKB-UniRule"/>
</dbReference>
<dbReference type="InterPro" id="IPR045865">
    <property type="entry name" value="ACT-like_dom_sf"/>
</dbReference>
<dbReference type="InterPro" id="IPR003607">
    <property type="entry name" value="HD/PDEase_dom"/>
</dbReference>
<keyword evidence="4 7" id="KW-0378">Hydrolase</keyword>
<dbReference type="SMART" id="SM00471">
    <property type="entry name" value="HDc"/>
    <property type="match status" value="1"/>
</dbReference>
<evidence type="ECO:0000256" key="8">
    <source>
        <dbReference type="SAM" id="MobiDB-lite"/>
    </source>
</evidence>
<dbReference type="Proteomes" id="UP000183642">
    <property type="component" value="Unassembled WGS sequence"/>
</dbReference>
<evidence type="ECO:0000256" key="2">
    <source>
        <dbReference type="ARBA" id="ARBA00022695"/>
    </source>
</evidence>
<dbReference type="PANTHER" id="PTHR47320:SF1">
    <property type="entry name" value="BIFUNCTIONAL URIDYLYLTRANSFERASE_URIDYLYL-REMOVING ENZYME"/>
    <property type="match status" value="1"/>
</dbReference>
<name>A0A1I5GN20_9ACTN</name>
<dbReference type="EMBL" id="FOWE01000007">
    <property type="protein sequence ID" value="SFO37319.1"/>
    <property type="molecule type" value="Genomic_DNA"/>
</dbReference>
<dbReference type="CDD" id="cd04873">
    <property type="entry name" value="ACT_UUR-ACR-like"/>
    <property type="match status" value="1"/>
</dbReference>
<dbReference type="InterPro" id="IPR006674">
    <property type="entry name" value="HD_domain"/>
</dbReference>
<proteinExistence type="inferred from homology"/>
<evidence type="ECO:0000256" key="3">
    <source>
        <dbReference type="ARBA" id="ARBA00022737"/>
    </source>
</evidence>
<keyword evidence="2 7" id="KW-0548">Nucleotidyltransferase</keyword>
<dbReference type="HAMAP" id="MF_00277">
    <property type="entry name" value="PII_uridylyl_transf"/>
    <property type="match status" value="1"/>
</dbReference>
<comment type="similarity">
    <text evidence="7">Belongs to the GlnD family.</text>
</comment>
<dbReference type="NCBIfam" id="NF002895">
    <property type="entry name" value="PRK03381.1"/>
    <property type="match status" value="1"/>
</dbReference>
<dbReference type="EC" id="3.1.4.-" evidence="7"/>
<evidence type="ECO:0000259" key="10">
    <source>
        <dbReference type="PROSITE" id="PS51831"/>
    </source>
</evidence>
<dbReference type="Pfam" id="PF01966">
    <property type="entry name" value="HD"/>
    <property type="match status" value="1"/>
</dbReference>
<feature type="domain" description="ACT" evidence="9">
    <location>
        <begin position="601"/>
        <end position="681"/>
    </location>
</feature>
<organism evidence="11 12">
    <name type="scientific">Geodermatophilus obscurus</name>
    <dbReference type="NCBI Taxonomy" id="1861"/>
    <lineage>
        <taxon>Bacteria</taxon>
        <taxon>Bacillati</taxon>
        <taxon>Actinomycetota</taxon>
        <taxon>Actinomycetes</taxon>
        <taxon>Geodermatophilales</taxon>
        <taxon>Geodermatophilaceae</taxon>
        <taxon>Geodermatophilus</taxon>
    </lineage>
</organism>
<feature type="region of interest" description="Disordered" evidence="8">
    <location>
        <begin position="29"/>
        <end position="49"/>
    </location>
</feature>
<dbReference type="AlphaFoldDB" id="A0A1I5GN20"/>
<keyword evidence="5 7" id="KW-0460">Magnesium</keyword>
<dbReference type="Gene3D" id="1.10.3090.10">
    <property type="entry name" value="cca-adding enzyme, domain 2"/>
    <property type="match status" value="1"/>
</dbReference>
<comment type="catalytic activity">
    <reaction evidence="7">
        <text>[protein-PII]-uridylyl-L-tyrosine + H2O = [protein-PII]-L-tyrosine + UMP + H(+)</text>
        <dbReference type="Rhea" id="RHEA:48600"/>
        <dbReference type="Rhea" id="RHEA-COMP:12147"/>
        <dbReference type="Rhea" id="RHEA-COMP:12148"/>
        <dbReference type="ChEBI" id="CHEBI:15377"/>
        <dbReference type="ChEBI" id="CHEBI:15378"/>
        <dbReference type="ChEBI" id="CHEBI:46858"/>
        <dbReference type="ChEBI" id="CHEBI:57865"/>
        <dbReference type="ChEBI" id="CHEBI:90602"/>
    </reaction>
</comment>
<dbReference type="CDD" id="cd04899">
    <property type="entry name" value="ACT_ACR-UUR-like_2"/>
    <property type="match status" value="1"/>
</dbReference>
<dbReference type="SUPFAM" id="SSF55021">
    <property type="entry name" value="ACT-like"/>
    <property type="match status" value="1"/>
</dbReference>
<comment type="caution">
    <text evidence="7">Lacks conserved residue(s) required for the propagation of feature annotation.</text>
</comment>
<feature type="domain" description="HD" evidence="10">
    <location>
        <begin position="418"/>
        <end position="542"/>
    </location>
</feature>
<dbReference type="InterPro" id="IPR002912">
    <property type="entry name" value="ACT_dom"/>
</dbReference>
<comment type="domain">
    <text evidence="7">Has four distinct domains: an N-terminal nucleotidyltransferase (NT) domain responsible for UTase activity, a central HD domain that encodes UR activity, and two C-terminal ACT domains that seem to have a role in glutamine sensing.</text>
</comment>
<evidence type="ECO:0000313" key="12">
    <source>
        <dbReference type="Proteomes" id="UP000183642"/>
    </source>
</evidence>
<feature type="region of interest" description="Uridylyltransferase" evidence="7">
    <location>
        <begin position="1"/>
        <end position="303"/>
    </location>
</feature>
<dbReference type="CDD" id="cd00077">
    <property type="entry name" value="HDc"/>
    <property type="match status" value="1"/>
</dbReference>
<keyword evidence="12" id="KW-1185">Reference proteome</keyword>
<accession>A0A1I5GN20</accession>
<dbReference type="RefSeq" id="WP_075014281.1">
    <property type="nucleotide sequence ID" value="NZ_FOWE01000007.1"/>
</dbReference>
<comment type="catalytic activity">
    <reaction evidence="7">
        <text>[protein-PII]-L-tyrosine + UTP = [protein-PII]-uridylyl-L-tyrosine + diphosphate</text>
        <dbReference type="Rhea" id="RHEA:13673"/>
        <dbReference type="Rhea" id="RHEA-COMP:12147"/>
        <dbReference type="Rhea" id="RHEA-COMP:12148"/>
        <dbReference type="ChEBI" id="CHEBI:33019"/>
        <dbReference type="ChEBI" id="CHEBI:46398"/>
        <dbReference type="ChEBI" id="CHEBI:46858"/>
        <dbReference type="ChEBI" id="CHEBI:90602"/>
        <dbReference type="EC" id="2.7.7.59"/>
    </reaction>
</comment>
<gene>
    <name evidence="7" type="primary">glnD</name>
    <name evidence="11" type="ORF">SAMN05660359_02928</name>
</gene>
<dbReference type="PROSITE" id="PS51671">
    <property type="entry name" value="ACT"/>
    <property type="match status" value="2"/>
</dbReference>
<dbReference type="InterPro" id="IPR043519">
    <property type="entry name" value="NT_sf"/>
</dbReference>
<evidence type="ECO:0000256" key="1">
    <source>
        <dbReference type="ARBA" id="ARBA00022679"/>
    </source>
</evidence>
<comment type="cofactor">
    <cofactor evidence="7">
        <name>Mg(2+)</name>
        <dbReference type="ChEBI" id="CHEBI:18420"/>
    </cofactor>
</comment>